<evidence type="ECO:0000313" key="4">
    <source>
        <dbReference type="EMBL" id="KKD39685.1"/>
    </source>
</evidence>
<reference evidence="4 5" key="1">
    <citation type="submission" date="2015-06" db="EMBL/GenBank/DDBJ databases">
        <title>Draft genome assembly of filamentous brackish cyanobacterium Limnoraphis robusta strain CS-951.</title>
        <authorList>
            <person name="Willis A."/>
            <person name="Parks M."/>
            <person name="Burford M.A."/>
        </authorList>
    </citation>
    <scope>NUCLEOTIDE SEQUENCE [LARGE SCALE GENOMIC DNA]</scope>
    <source>
        <strain evidence="4 5">CS-951</strain>
    </source>
</reference>
<feature type="domain" description="UspA" evidence="3">
    <location>
        <begin position="68"/>
        <end position="168"/>
    </location>
</feature>
<accession>A0A0F5YND1</accession>
<dbReference type="Pfam" id="PF00582">
    <property type="entry name" value="Usp"/>
    <property type="match status" value="1"/>
</dbReference>
<feature type="coiled-coil region" evidence="2">
    <location>
        <begin position="69"/>
        <end position="96"/>
    </location>
</feature>
<comment type="similarity">
    <text evidence="1">Belongs to the universal stress protein A family.</text>
</comment>
<dbReference type="PRINTS" id="PR01438">
    <property type="entry name" value="UNVRSLSTRESS"/>
</dbReference>
<dbReference type="EMBL" id="LATL02000068">
    <property type="protein sequence ID" value="KKD39685.1"/>
    <property type="molecule type" value="Genomic_DNA"/>
</dbReference>
<dbReference type="InterPro" id="IPR006015">
    <property type="entry name" value="Universal_stress_UspA"/>
</dbReference>
<keyword evidence="2" id="KW-0175">Coiled coil</keyword>
<evidence type="ECO:0000256" key="1">
    <source>
        <dbReference type="ARBA" id="ARBA00008791"/>
    </source>
</evidence>
<dbReference type="InterPro" id="IPR006016">
    <property type="entry name" value="UspA"/>
</dbReference>
<protein>
    <recommendedName>
        <fullName evidence="3">UspA domain-containing protein</fullName>
    </recommendedName>
</protein>
<sequence>MSYSKVLAALDRSSQGEDVFEQAFDIAHTQKAELLLIFCLPRLEQMPTVAPAETTTGRGLHPLMRMYPSMTEKEVLQATEQEIKTAREQAETWLHNYQKKAEDKGVRTQYKCVLAGGNPGQQICKTAQEWNADLAVVGRTGRTGLKEALIGSVSNHVVHHAPCSVLVVQNKN</sequence>
<dbReference type="InterPro" id="IPR014729">
    <property type="entry name" value="Rossmann-like_a/b/a_fold"/>
</dbReference>
<dbReference type="PANTHER" id="PTHR46268">
    <property type="entry name" value="STRESS RESPONSE PROTEIN NHAX"/>
    <property type="match status" value="1"/>
</dbReference>
<comment type="caution">
    <text evidence="4">The sequence shown here is derived from an EMBL/GenBank/DDBJ whole genome shotgun (WGS) entry which is preliminary data.</text>
</comment>
<dbReference type="AlphaFoldDB" id="A0A0F5YND1"/>
<evidence type="ECO:0000259" key="3">
    <source>
        <dbReference type="Pfam" id="PF00582"/>
    </source>
</evidence>
<dbReference type="CDD" id="cd00293">
    <property type="entry name" value="USP-like"/>
    <property type="match status" value="1"/>
</dbReference>
<evidence type="ECO:0000313" key="5">
    <source>
        <dbReference type="Proteomes" id="UP000033607"/>
    </source>
</evidence>
<dbReference type="RefSeq" id="WP_046276854.1">
    <property type="nucleotide sequence ID" value="NZ_LATL02000068.1"/>
</dbReference>
<dbReference type="Gene3D" id="3.40.50.620">
    <property type="entry name" value="HUPs"/>
    <property type="match status" value="1"/>
</dbReference>
<dbReference type="OrthoDB" id="516822at2"/>
<dbReference type="PIRSF" id="PIRSF006276">
    <property type="entry name" value="UspA"/>
    <property type="match status" value="1"/>
</dbReference>
<evidence type="ECO:0000256" key="2">
    <source>
        <dbReference type="SAM" id="Coils"/>
    </source>
</evidence>
<gene>
    <name evidence="4" type="ORF">WN50_02160</name>
</gene>
<dbReference type="Proteomes" id="UP000033607">
    <property type="component" value="Unassembled WGS sequence"/>
</dbReference>
<dbReference type="SUPFAM" id="SSF52402">
    <property type="entry name" value="Adenine nucleotide alpha hydrolases-like"/>
    <property type="match status" value="1"/>
</dbReference>
<organism evidence="4 5">
    <name type="scientific">Limnoraphis robusta CS-951</name>
    <dbReference type="NCBI Taxonomy" id="1637645"/>
    <lineage>
        <taxon>Bacteria</taxon>
        <taxon>Bacillati</taxon>
        <taxon>Cyanobacteriota</taxon>
        <taxon>Cyanophyceae</taxon>
        <taxon>Oscillatoriophycideae</taxon>
        <taxon>Oscillatoriales</taxon>
        <taxon>Sirenicapillariaceae</taxon>
        <taxon>Limnoraphis</taxon>
    </lineage>
</organism>
<proteinExistence type="inferred from homology"/>
<name>A0A0F5YND1_9CYAN</name>
<dbReference type="PANTHER" id="PTHR46268:SF8">
    <property type="entry name" value="UNIVERSAL STRESS PROTEIN SLL1388"/>
    <property type="match status" value="1"/>
</dbReference>